<sequence>MSNHNMSSSDRNRRKRSLFTRYGCHCYHCDNCFPIQQLTLDHLTPRSRGGSNALSNLRLACSSYNNRRGAALI</sequence>
<dbReference type="RefSeq" id="WP_190441508.1">
    <property type="nucleotide sequence ID" value="NZ_JAMPKM010000031.1"/>
</dbReference>
<keyword evidence="3" id="KW-1185">Reference proteome</keyword>
<dbReference type="Proteomes" id="UP001464891">
    <property type="component" value="Unassembled WGS sequence"/>
</dbReference>
<keyword evidence="2" id="KW-0378">Hydrolase</keyword>
<keyword evidence="2" id="KW-0255">Endonuclease</keyword>
<gene>
    <name evidence="2" type="ORF">NC998_25705</name>
</gene>
<keyword evidence="2" id="KW-0540">Nuclease</keyword>
<dbReference type="GO" id="GO:0004519">
    <property type="term" value="F:endonuclease activity"/>
    <property type="evidence" value="ECO:0007669"/>
    <property type="project" value="UniProtKB-KW"/>
</dbReference>
<dbReference type="InterPro" id="IPR002711">
    <property type="entry name" value="HNH"/>
</dbReference>
<protein>
    <submittedName>
        <fullName evidence="2">HNH endonuclease</fullName>
    </submittedName>
</protein>
<evidence type="ECO:0000313" key="3">
    <source>
        <dbReference type="Proteomes" id="UP001464891"/>
    </source>
</evidence>
<organism evidence="2 3">
    <name type="scientific">Trichocoleus desertorum GB2-A4</name>
    <dbReference type="NCBI Taxonomy" id="2933944"/>
    <lineage>
        <taxon>Bacteria</taxon>
        <taxon>Bacillati</taxon>
        <taxon>Cyanobacteriota</taxon>
        <taxon>Cyanophyceae</taxon>
        <taxon>Leptolyngbyales</taxon>
        <taxon>Trichocoleusaceae</taxon>
        <taxon>Trichocoleus</taxon>
    </lineage>
</organism>
<accession>A0ABV0JFD1</accession>
<name>A0ABV0JFD1_9CYAN</name>
<evidence type="ECO:0000259" key="1">
    <source>
        <dbReference type="SMART" id="SM00507"/>
    </source>
</evidence>
<proteinExistence type="predicted"/>
<dbReference type="Gene3D" id="1.10.30.50">
    <property type="match status" value="1"/>
</dbReference>
<evidence type="ECO:0000313" key="2">
    <source>
        <dbReference type="EMBL" id="MEP0820495.1"/>
    </source>
</evidence>
<dbReference type="Pfam" id="PF01844">
    <property type="entry name" value="HNH"/>
    <property type="match status" value="1"/>
</dbReference>
<dbReference type="EMBL" id="JAMPKM010000031">
    <property type="protein sequence ID" value="MEP0820495.1"/>
    <property type="molecule type" value="Genomic_DNA"/>
</dbReference>
<comment type="caution">
    <text evidence="2">The sequence shown here is derived from an EMBL/GenBank/DDBJ whole genome shotgun (WGS) entry which is preliminary data.</text>
</comment>
<dbReference type="InterPro" id="IPR003615">
    <property type="entry name" value="HNH_nuc"/>
</dbReference>
<dbReference type="SMART" id="SM00507">
    <property type="entry name" value="HNHc"/>
    <property type="match status" value="1"/>
</dbReference>
<reference evidence="2 3" key="1">
    <citation type="submission" date="2022-04" db="EMBL/GenBank/DDBJ databases">
        <title>Positive selection, recombination, and allopatry shape intraspecific diversity of widespread and dominant cyanobacteria.</title>
        <authorList>
            <person name="Wei J."/>
            <person name="Shu W."/>
            <person name="Hu C."/>
        </authorList>
    </citation>
    <scope>NUCLEOTIDE SEQUENCE [LARGE SCALE GENOMIC DNA]</scope>
    <source>
        <strain evidence="2 3">GB2-A4</strain>
    </source>
</reference>
<feature type="domain" description="HNH nuclease" evidence="1">
    <location>
        <begin position="13"/>
        <end position="66"/>
    </location>
</feature>
<dbReference type="CDD" id="cd00085">
    <property type="entry name" value="HNHc"/>
    <property type="match status" value="1"/>
</dbReference>